<keyword evidence="7" id="KW-0677">Repeat</keyword>
<dbReference type="PANTHER" id="PTHR11129">
    <property type="entry name" value="PROTEIN FARNESYLTRANSFERASE ALPHA SUBUNIT/RAB GERANYLGERANYL TRANSFERASE ALPHA SUBUNIT"/>
    <property type="match status" value="1"/>
</dbReference>
<dbReference type="PANTHER" id="PTHR11129:SF1">
    <property type="entry name" value="PROTEIN FARNESYLTRANSFERASE_GERANYLGERANYLTRANSFERASE TYPE-1 SUBUNIT ALPHA"/>
    <property type="match status" value="1"/>
</dbReference>
<dbReference type="Gene3D" id="1.25.40.120">
    <property type="entry name" value="Protein prenylyltransferase"/>
    <property type="match status" value="1"/>
</dbReference>
<evidence type="ECO:0000313" key="15">
    <source>
        <dbReference type="Proteomes" id="UP001194580"/>
    </source>
</evidence>
<sequence>MAEQDNMPFYQKPEWADVVPIPQDDGPNPLVPIAYTKEYSTTMDYFRAMCKTQEKSERALDLTKIVIELSPSHYTVWYYRQQLLKELNKDLKEELEWIEWMINDHPKSYQIWHHRQVVIGRIANTLFPATSTTSTVAPITTAQATEAAVDFDTLSESQKAAVHEMVKAELDVIAESLQEDTKNYHAWSYRQWVLAHFGHGPWWVDELAYTEELIAEDVRNNSAWNQRYFVVTNGKAEGVTEEDIQREVQFAKSKIEKTPSNESPWVYLTGILRKGNHPVTEIKEFCESLLSAPRANFSPFVHSTLLDIYEVEAKEQRSAASVEKAKEEAIMLAEKVDPIRLKYWNWRKAQLQKIDVLA</sequence>
<comment type="similarity">
    <text evidence="2">Belongs to the protein prenyltransferase subunit alpha family.</text>
</comment>
<dbReference type="EC" id="2.5.1.58" evidence="4"/>
<evidence type="ECO:0000313" key="14">
    <source>
        <dbReference type="EMBL" id="KAG0279981.1"/>
    </source>
</evidence>
<evidence type="ECO:0000256" key="1">
    <source>
        <dbReference type="ARBA" id="ARBA00001946"/>
    </source>
</evidence>
<evidence type="ECO:0000256" key="2">
    <source>
        <dbReference type="ARBA" id="ARBA00006734"/>
    </source>
</evidence>
<evidence type="ECO:0000256" key="9">
    <source>
        <dbReference type="ARBA" id="ARBA00040965"/>
    </source>
</evidence>
<evidence type="ECO:0000256" key="10">
    <source>
        <dbReference type="ARBA" id="ARBA00041392"/>
    </source>
</evidence>
<comment type="caution">
    <text evidence="14">The sequence shown here is derived from an EMBL/GenBank/DDBJ whole genome shotgun (WGS) entry which is preliminary data.</text>
</comment>
<dbReference type="InterPro" id="IPR002088">
    <property type="entry name" value="Prenyl_trans_a"/>
</dbReference>
<comment type="cofactor">
    <cofactor evidence="1">
        <name>Mg(2+)</name>
        <dbReference type="ChEBI" id="CHEBI:18420"/>
    </cofactor>
</comment>
<protein>
    <recommendedName>
        <fullName evidence="9">Protein farnesyltransferase/geranylgeranyltransferase type-1 subunit alpha</fullName>
        <ecNumber evidence="4">2.5.1.58</ecNumber>
        <ecNumber evidence="3">2.5.1.59</ecNumber>
    </recommendedName>
    <alternativeName>
        <fullName evidence="12">CAAX farnesyltransferase subunit alpha</fullName>
    </alternativeName>
    <alternativeName>
        <fullName evidence="11">FTase-alpha</fullName>
    </alternativeName>
    <alternativeName>
        <fullName evidence="10">Ras proteins prenyltransferase subunit alpha</fullName>
    </alternativeName>
    <alternativeName>
        <fullName evidence="13">Type I protein geranyl-geranyltransferase subunit alpha</fullName>
    </alternativeName>
</protein>
<dbReference type="PROSITE" id="PS51147">
    <property type="entry name" value="PFTA"/>
    <property type="match status" value="5"/>
</dbReference>
<evidence type="ECO:0000256" key="8">
    <source>
        <dbReference type="ARBA" id="ARBA00022842"/>
    </source>
</evidence>
<dbReference type="GO" id="GO:0004660">
    <property type="term" value="F:protein farnesyltransferase activity"/>
    <property type="evidence" value="ECO:0007669"/>
    <property type="project" value="UniProtKB-EC"/>
</dbReference>
<accession>A0AAD4HB67</accession>
<dbReference type="GO" id="GO:0005965">
    <property type="term" value="C:protein farnesyltransferase complex"/>
    <property type="evidence" value="ECO:0007669"/>
    <property type="project" value="TreeGrafter"/>
</dbReference>
<evidence type="ECO:0000256" key="13">
    <source>
        <dbReference type="ARBA" id="ARBA00043219"/>
    </source>
</evidence>
<evidence type="ECO:0000256" key="11">
    <source>
        <dbReference type="ARBA" id="ARBA00042436"/>
    </source>
</evidence>
<evidence type="ECO:0000256" key="4">
    <source>
        <dbReference type="ARBA" id="ARBA00012702"/>
    </source>
</evidence>
<dbReference type="EMBL" id="JAAAIL010000091">
    <property type="protein sequence ID" value="KAG0279981.1"/>
    <property type="molecule type" value="Genomic_DNA"/>
</dbReference>
<organism evidence="14 15">
    <name type="scientific">Linnemannia exigua</name>
    <dbReference type="NCBI Taxonomy" id="604196"/>
    <lineage>
        <taxon>Eukaryota</taxon>
        <taxon>Fungi</taxon>
        <taxon>Fungi incertae sedis</taxon>
        <taxon>Mucoromycota</taxon>
        <taxon>Mortierellomycotina</taxon>
        <taxon>Mortierellomycetes</taxon>
        <taxon>Mortierellales</taxon>
        <taxon>Mortierellaceae</taxon>
        <taxon>Linnemannia</taxon>
    </lineage>
</organism>
<keyword evidence="6" id="KW-0808">Transferase</keyword>
<dbReference type="Pfam" id="PF01239">
    <property type="entry name" value="PPTA"/>
    <property type="match status" value="5"/>
</dbReference>
<evidence type="ECO:0000256" key="5">
    <source>
        <dbReference type="ARBA" id="ARBA00022602"/>
    </source>
</evidence>
<dbReference type="AlphaFoldDB" id="A0AAD4HB67"/>
<evidence type="ECO:0000256" key="7">
    <source>
        <dbReference type="ARBA" id="ARBA00022737"/>
    </source>
</evidence>
<keyword evidence="8" id="KW-0460">Magnesium</keyword>
<keyword evidence="5" id="KW-0637">Prenyltransferase</keyword>
<evidence type="ECO:0000256" key="12">
    <source>
        <dbReference type="ARBA" id="ARBA00043086"/>
    </source>
</evidence>
<dbReference type="GO" id="GO:0004662">
    <property type="term" value="F:CAAX-protein geranylgeranyltransferase activity"/>
    <property type="evidence" value="ECO:0007669"/>
    <property type="project" value="UniProtKB-EC"/>
</dbReference>
<evidence type="ECO:0000256" key="3">
    <source>
        <dbReference type="ARBA" id="ARBA00012700"/>
    </source>
</evidence>
<name>A0AAD4HB67_9FUNG</name>
<dbReference type="SUPFAM" id="SSF48439">
    <property type="entry name" value="Protein prenylyltransferase"/>
    <property type="match status" value="1"/>
</dbReference>
<proteinExistence type="inferred from homology"/>
<keyword evidence="15" id="KW-1185">Reference proteome</keyword>
<reference evidence="14" key="1">
    <citation type="journal article" date="2020" name="Fungal Divers.">
        <title>Resolving the Mortierellaceae phylogeny through synthesis of multi-gene phylogenetics and phylogenomics.</title>
        <authorList>
            <person name="Vandepol N."/>
            <person name="Liber J."/>
            <person name="Desiro A."/>
            <person name="Na H."/>
            <person name="Kennedy M."/>
            <person name="Barry K."/>
            <person name="Grigoriev I.V."/>
            <person name="Miller A.N."/>
            <person name="O'Donnell K."/>
            <person name="Stajich J.E."/>
            <person name="Bonito G."/>
        </authorList>
    </citation>
    <scope>NUCLEOTIDE SEQUENCE</scope>
    <source>
        <strain evidence="14">NRRL 28262</strain>
    </source>
</reference>
<gene>
    <name evidence="14" type="primary">RAM2</name>
    <name evidence="14" type="ORF">BGZ95_011725</name>
</gene>
<dbReference type="EC" id="2.5.1.59" evidence="3"/>
<dbReference type="GO" id="GO:0005953">
    <property type="term" value="C:CAAX-protein geranylgeranyltransferase complex"/>
    <property type="evidence" value="ECO:0007669"/>
    <property type="project" value="TreeGrafter"/>
</dbReference>
<dbReference type="Proteomes" id="UP001194580">
    <property type="component" value="Unassembled WGS sequence"/>
</dbReference>
<evidence type="ECO:0000256" key="6">
    <source>
        <dbReference type="ARBA" id="ARBA00022679"/>
    </source>
</evidence>